<keyword evidence="6" id="KW-1185">Reference proteome</keyword>
<organism evidence="5 6">
    <name type="scientific">Nonomuraea polychroma</name>
    <dbReference type="NCBI Taxonomy" id="46176"/>
    <lineage>
        <taxon>Bacteria</taxon>
        <taxon>Bacillati</taxon>
        <taxon>Actinomycetota</taxon>
        <taxon>Actinomycetes</taxon>
        <taxon>Streptosporangiales</taxon>
        <taxon>Streptosporangiaceae</taxon>
        <taxon>Nonomuraea</taxon>
    </lineage>
</organism>
<dbReference type="Pfam" id="PF04183">
    <property type="entry name" value="IucA_IucC"/>
    <property type="match status" value="1"/>
</dbReference>
<comment type="similarity">
    <text evidence="2">Belongs to the IucA/IucC family.</text>
</comment>
<evidence type="ECO:0000313" key="6">
    <source>
        <dbReference type="Proteomes" id="UP000284824"/>
    </source>
</evidence>
<dbReference type="InterPro" id="IPR007310">
    <property type="entry name" value="Aerobactin_biosyn_IucA/IucC_N"/>
</dbReference>
<dbReference type="PANTHER" id="PTHR34384:SF5">
    <property type="entry name" value="L-2,3-DIAMINOPROPANOATE--CITRATE LIGASE"/>
    <property type="match status" value="1"/>
</dbReference>
<proteinExistence type="inferred from homology"/>
<evidence type="ECO:0000259" key="3">
    <source>
        <dbReference type="Pfam" id="PF04183"/>
    </source>
</evidence>
<reference evidence="5 6" key="1">
    <citation type="submission" date="2019-01" db="EMBL/GenBank/DDBJ databases">
        <title>Sequencing the genomes of 1000 actinobacteria strains.</title>
        <authorList>
            <person name="Klenk H.-P."/>
        </authorList>
    </citation>
    <scope>NUCLEOTIDE SEQUENCE [LARGE SCALE GENOMIC DNA]</scope>
    <source>
        <strain evidence="5 6">DSM 43925</strain>
    </source>
</reference>
<dbReference type="EMBL" id="SAUN01000001">
    <property type="protein sequence ID" value="RVX45621.1"/>
    <property type="molecule type" value="Genomic_DNA"/>
</dbReference>
<dbReference type="Pfam" id="PF06276">
    <property type="entry name" value="FhuF"/>
    <property type="match status" value="1"/>
</dbReference>
<dbReference type="InterPro" id="IPR037455">
    <property type="entry name" value="LucA/IucC-like"/>
</dbReference>
<feature type="domain" description="Aerobactin siderophore biosynthesis IucA/IucC-like C-terminal" evidence="4">
    <location>
        <begin position="384"/>
        <end position="545"/>
    </location>
</feature>
<feature type="domain" description="Aerobactin siderophore biosynthesis IucA/IucC N-terminal" evidence="3">
    <location>
        <begin position="152"/>
        <end position="345"/>
    </location>
</feature>
<dbReference type="GO" id="GO:0019290">
    <property type="term" value="P:siderophore biosynthetic process"/>
    <property type="evidence" value="ECO:0007669"/>
    <property type="project" value="InterPro"/>
</dbReference>
<comment type="pathway">
    <text evidence="1">Siderophore biosynthesis.</text>
</comment>
<sequence length="563" mass="58523">MFLEIVGNMGQVESEFAAELAVVRPDLSAAYAAALPGARAAVLGRLWRSLLYEPLPGLTVRSPDGRGQAVVVTSDGRQVAGRARLPYDLGGEPALWLDGRPCTHPAELLAALGVPGSGRLVEDLANSVASLALSRASAAAPSLSAPPTPVGYEQSVVDGHPYHPCCRNRPGVSVAEQLAYMPEHRPVVALDLIAVPAEDCLVTGPWPASLTDGDRLLLPVHPWQTKHVLPDLGLLPYTTGAIPAHPLMSVRTLAPLDGGPHVKTAFTTRMTSDVRDISPGSIRDCVALSDLLTDLSARLTGGPCVARYLAGAAATAKGELSADLSAMLREPTPTIAGPATVLPVAGPATVPPVAGSATVPPVAGSATVLPVAAVTREMVRDPAEWLAAFARLALAAGLGMLALGAALEAHGQNLLIVIDEARGAHGRGLPVRLVYRDLADIRLSPARLARNGIEVPPVSARLLSDDPTVLHAKLFGSLIGTTFGSLISLFCEGDRAAESRLWAVVASAAREAFDALPGGPDVRADRDALFRPHIMVKALLLAQLEGAPPGDSWMEIPNPLNAI</sequence>
<dbReference type="GO" id="GO:0016881">
    <property type="term" value="F:acid-amino acid ligase activity"/>
    <property type="evidence" value="ECO:0007669"/>
    <property type="project" value="UniProtKB-ARBA"/>
</dbReference>
<evidence type="ECO:0000256" key="1">
    <source>
        <dbReference type="ARBA" id="ARBA00004924"/>
    </source>
</evidence>
<evidence type="ECO:0000259" key="4">
    <source>
        <dbReference type="Pfam" id="PF06276"/>
    </source>
</evidence>
<evidence type="ECO:0000256" key="2">
    <source>
        <dbReference type="ARBA" id="ARBA00007832"/>
    </source>
</evidence>
<dbReference type="PANTHER" id="PTHR34384">
    <property type="entry name" value="L-2,3-DIAMINOPROPANOATE--CITRATE LIGASE"/>
    <property type="match status" value="1"/>
</dbReference>
<dbReference type="AlphaFoldDB" id="A0A438MJQ1"/>
<protein>
    <submittedName>
        <fullName evidence="5">DNA polymerase-3 subunit chi</fullName>
    </submittedName>
</protein>
<dbReference type="Proteomes" id="UP000284824">
    <property type="component" value="Unassembled WGS sequence"/>
</dbReference>
<gene>
    <name evidence="5" type="ORF">EDD27_8434</name>
</gene>
<dbReference type="Gene3D" id="1.10.510.40">
    <property type="match status" value="1"/>
</dbReference>
<dbReference type="InterPro" id="IPR022770">
    <property type="entry name" value="IucA/IucC-like_C"/>
</dbReference>
<comment type="caution">
    <text evidence="5">The sequence shown here is derived from an EMBL/GenBank/DDBJ whole genome shotgun (WGS) entry which is preliminary data.</text>
</comment>
<accession>A0A438MJQ1</accession>
<name>A0A438MJQ1_9ACTN</name>
<evidence type="ECO:0000313" key="5">
    <source>
        <dbReference type="EMBL" id="RVX45621.1"/>
    </source>
</evidence>